<evidence type="ECO:0000313" key="2">
    <source>
        <dbReference type="Proteomes" id="UP000823750"/>
    </source>
</evidence>
<dbReference type="GO" id="GO:0006508">
    <property type="term" value="P:proteolysis"/>
    <property type="evidence" value="ECO:0007669"/>
    <property type="project" value="InterPro"/>
</dbReference>
<dbReference type="Pfam" id="PF01244">
    <property type="entry name" value="Peptidase_M19"/>
    <property type="match status" value="1"/>
</dbReference>
<gene>
    <name evidence="1" type="ORF">IAB78_02555</name>
</gene>
<protein>
    <submittedName>
        <fullName evidence="1">Dipeptidase</fullName>
    </submittedName>
</protein>
<dbReference type="EMBL" id="JADILX010000047">
    <property type="protein sequence ID" value="MBO8485286.1"/>
    <property type="molecule type" value="Genomic_DNA"/>
</dbReference>
<proteinExistence type="predicted"/>
<dbReference type="PROSITE" id="PS51365">
    <property type="entry name" value="RENAL_DIPEPTIDASE_2"/>
    <property type="match status" value="1"/>
</dbReference>
<dbReference type="Gene3D" id="3.20.20.140">
    <property type="entry name" value="Metal-dependent hydrolases"/>
    <property type="match status" value="1"/>
</dbReference>
<comment type="caution">
    <text evidence="1">The sequence shown here is derived from an EMBL/GenBank/DDBJ whole genome shotgun (WGS) entry which is preliminary data.</text>
</comment>
<accession>A0A9D9NRF1</accession>
<dbReference type="PANTHER" id="PTHR10443">
    <property type="entry name" value="MICROSOMAL DIPEPTIDASE"/>
    <property type="match status" value="1"/>
</dbReference>
<dbReference type="Proteomes" id="UP000823750">
    <property type="component" value="Unassembled WGS sequence"/>
</dbReference>
<dbReference type="AlphaFoldDB" id="A0A9D9NRF1"/>
<dbReference type="InterPro" id="IPR008257">
    <property type="entry name" value="Pept_M19"/>
</dbReference>
<evidence type="ECO:0000313" key="1">
    <source>
        <dbReference type="EMBL" id="MBO8485286.1"/>
    </source>
</evidence>
<dbReference type="InterPro" id="IPR032466">
    <property type="entry name" value="Metal_Hydrolase"/>
</dbReference>
<dbReference type="GO" id="GO:0070573">
    <property type="term" value="F:metallodipeptidase activity"/>
    <property type="evidence" value="ECO:0007669"/>
    <property type="project" value="InterPro"/>
</dbReference>
<name>A0A9D9NRF1_9BACT</name>
<sequence>MFVLDSHCDTPSQILRLRDIGTDNTRGQVDFPKMRRGMVDGAFFALYTPSSLSHEGAMSAAIRLLSAVYDTLDANPDKAALALSPAQALRNKEKGLLSVFLGMENGAPVGKSLSLLRMFFRAGVRYMTLVHSADNDICDSCASVEKTWHGLSPFGREAVAEMNRLGMMIDVSHASDETFYDVIRYSASPVVATHSCCRALASHPRNMSDDMIRTLALHGGVIQINFYPVFLDDSFASILKDSGLEEKGESVEKAFIASPGDNAKREAWYKIQDALMALPRPSYKRIVDHIDHAVSVAGIDHVGIGSDFDGIDVTPSGLDDISGMPLIFEEMKARGYSPEDIAKVAGGNFLRVMEDVQRLKSETLGSGIIQF</sequence>
<organism evidence="1 2">
    <name type="scientific">Candidatus Cryptobacteroides excrementavium</name>
    <dbReference type="NCBI Taxonomy" id="2840759"/>
    <lineage>
        <taxon>Bacteria</taxon>
        <taxon>Pseudomonadati</taxon>
        <taxon>Bacteroidota</taxon>
        <taxon>Bacteroidia</taxon>
        <taxon>Bacteroidales</taxon>
        <taxon>Candidatus Cryptobacteroides</taxon>
    </lineage>
</organism>
<dbReference type="CDD" id="cd01301">
    <property type="entry name" value="rDP_like"/>
    <property type="match status" value="1"/>
</dbReference>
<reference evidence="1" key="2">
    <citation type="journal article" date="2021" name="PeerJ">
        <title>Extensive microbial diversity within the chicken gut microbiome revealed by metagenomics and culture.</title>
        <authorList>
            <person name="Gilroy R."/>
            <person name="Ravi A."/>
            <person name="Getino M."/>
            <person name="Pursley I."/>
            <person name="Horton D.L."/>
            <person name="Alikhan N.F."/>
            <person name="Baker D."/>
            <person name="Gharbi K."/>
            <person name="Hall N."/>
            <person name="Watson M."/>
            <person name="Adriaenssens E.M."/>
            <person name="Foster-Nyarko E."/>
            <person name="Jarju S."/>
            <person name="Secka A."/>
            <person name="Antonio M."/>
            <person name="Oren A."/>
            <person name="Chaudhuri R.R."/>
            <person name="La Ragione R."/>
            <person name="Hildebrand F."/>
            <person name="Pallen M.J."/>
        </authorList>
    </citation>
    <scope>NUCLEOTIDE SEQUENCE</scope>
    <source>
        <strain evidence="1">B2-16538</strain>
    </source>
</reference>
<dbReference type="SUPFAM" id="SSF51556">
    <property type="entry name" value="Metallo-dependent hydrolases"/>
    <property type="match status" value="1"/>
</dbReference>
<reference evidence="1" key="1">
    <citation type="submission" date="2020-10" db="EMBL/GenBank/DDBJ databases">
        <authorList>
            <person name="Gilroy R."/>
        </authorList>
    </citation>
    <scope>NUCLEOTIDE SEQUENCE</scope>
    <source>
        <strain evidence="1">B2-16538</strain>
    </source>
</reference>
<dbReference type="PANTHER" id="PTHR10443:SF12">
    <property type="entry name" value="DIPEPTIDASE"/>
    <property type="match status" value="1"/>
</dbReference>